<dbReference type="GO" id="GO:0080120">
    <property type="term" value="P:CAAX-box protein maturation"/>
    <property type="evidence" value="ECO:0007669"/>
    <property type="project" value="UniProtKB-ARBA"/>
</dbReference>
<evidence type="ECO:0000313" key="4">
    <source>
        <dbReference type="Proteomes" id="UP000012227"/>
    </source>
</evidence>
<dbReference type="GO" id="GO:0004175">
    <property type="term" value="F:endopeptidase activity"/>
    <property type="evidence" value="ECO:0007669"/>
    <property type="project" value="UniProtKB-ARBA"/>
</dbReference>
<dbReference type="EMBL" id="AOGY02000005">
    <property type="protein sequence ID" value="EMY71946.1"/>
    <property type="molecule type" value="Genomic_DNA"/>
</dbReference>
<feature type="transmembrane region" description="Helical" evidence="1">
    <location>
        <begin position="78"/>
        <end position="96"/>
    </location>
</feature>
<name>N1WJ85_9LEPT</name>
<dbReference type="InterPro" id="IPR003675">
    <property type="entry name" value="Rce1/LyrA-like_dom"/>
</dbReference>
<evidence type="ECO:0000313" key="3">
    <source>
        <dbReference type="EMBL" id="EMY71946.1"/>
    </source>
</evidence>
<dbReference type="Pfam" id="PF02517">
    <property type="entry name" value="Rce1-like"/>
    <property type="match status" value="1"/>
</dbReference>
<feature type="transmembrane region" description="Helical" evidence="1">
    <location>
        <begin position="35"/>
        <end position="51"/>
    </location>
</feature>
<dbReference type="AlphaFoldDB" id="N1WJ85"/>
<comment type="caution">
    <text evidence="3">The sequence shown here is derived from an EMBL/GenBank/DDBJ whole genome shotgun (WGS) entry which is preliminary data.</text>
</comment>
<dbReference type="STRING" id="1218591.LEP1GSC199_2367"/>
<dbReference type="RefSeq" id="WP_002975874.1">
    <property type="nucleotide sequence ID" value="NZ_AOGY02000005.1"/>
</dbReference>
<evidence type="ECO:0000256" key="1">
    <source>
        <dbReference type="SAM" id="Phobius"/>
    </source>
</evidence>
<keyword evidence="3" id="KW-0378">Hydrolase</keyword>
<feature type="transmembrane region" description="Helical" evidence="1">
    <location>
        <begin position="233"/>
        <end position="251"/>
    </location>
</feature>
<protein>
    <submittedName>
        <fullName evidence="3">CAAX protease self-immunity</fullName>
    </submittedName>
</protein>
<accession>N1WJ85</accession>
<feature type="transmembrane region" description="Helical" evidence="1">
    <location>
        <begin position="12"/>
        <end position="29"/>
    </location>
</feature>
<reference evidence="3 4" key="1">
    <citation type="submission" date="2013-03" db="EMBL/GenBank/DDBJ databases">
        <authorList>
            <person name="Harkins D.M."/>
            <person name="Durkin A.S."/>
            <person name="Brinkac L.M."/>
            <person name="Haft D.H."/>
            <person name="Selengut J.D."/>
            <person name="Sanka R."/>
            <person name="DePew J."/>
            <person name="Purushe J."/>
            <person name="Galloway R.L."/>
            <person name="Vinetz J.M."/>
            <person name="Sutton G.G."/>
            <person name="Nierman W.C."/>
            <person name="Fouts D.E."/>
        </authorList>
    </citation>
    <scope>NUCLEOTIDE SEQUENCE [LARGE SCALE GENOMIC DNA]</scope>
    <source>
        <strain evidence="3 4">Waz Holland</strain>
    </source>
</reference>
<keyword evidence="1" id="KW-1133">Transmembrane helix</keyword>
<feature type="transmembrane region" description="Helical" evidence="1">
    <location>
        <begin position="184"/>
        <end position="200"/>
    </location>
</feature>
<keyword evidence="1" id="KW-0472">Membrane</keyword>
<feature type="transmembrane region" description="Helical" evidence="1">
    <location>
        <begin position="151"/>
        <end position="172"/>
    </location>
</feature>
<feature type="transmembrane region" description="Helical" evidence="1">
    <location>
        <begin position="108"/>
        <end position="131"/>
    </location>
</feature>
<organism evidence="3 4">
    <name type="scientific">Leptospira vanthielii serovar Holland str. Waz Holland = ATCC 700522</name>
    <dbReference type="NCBI Taxonomy" id="1218591"/>
    <lineage>
        <taxon>Bacteria</taxon>
        <taxon>Pseudomonadati</taxon>
        <taxon>Spirochaetota</taxon>
        <taxon>Spirochaetia</taxon>
        <taxon>Leptospirales</taxon>
        <taxon>Leptospiraceae</taxon>
        <taxon>Leptospira</taxon>
    </lineage>
</organism>
<evidence type="ECO:0000259" key="2">
    <source>
        <dbReference type="Pfam" id="PF02517"/>
    </source>
</evidence>
<proteinExistence type="predicted"/>
<gene>
    <name evidence="3" type="ORF">LEP1GSC199_2367</name>
</gene>
<dbReference type="GO" id="GO:0006508">
    <property type="term" value="P:proteolysis"/>
    <property type="evidence" value="ECO:0007669"/>
    <property type="project" value="UniProtKB-KW"/>
</dbReference>
<keyword evidence="3" id="KW-0645">Protease</keyword>
<sequence>MNKYIIRLGSKFADSNIVFLVAILSLIPFFSSNKVALLLFGLFIFLLISYSLRSGFAIFFSCLGMGTLYVTFCIQDNGIKAFILLIYFSLVAFKRVREKCDWLLLGKANLKTVLLIILTISVSSLALIVWNALTNPDLTEFKRQIPELNSFIAYSIIPIVATINAVNEEVLFRGVIWSSIEKRLTKVWLIILIQSIYFGVCHFNGIPGGLPGIVLATIYGLALGYLKHQSNGLLYPIITHIFADSTIYLLILNSEKLSNL</sequence>
<keyword evidence="1" id="KW-0812">Transmembrane</keyword>
<feature type="domain" description="CAAX prenyl protease 2/Lysostaphin resistance protein A-like" evidence="2">
    <location>
        <begin position="156"/>
        <end position="245"/>
    </location>
</feature>
<dbReference type="Proteomes" id="UP000012227">
    <property type="component" value="Unassembled WGS sequence"/>
</dbReference>